<proteinExistence type="predicted"/>
<accession>A0A7X6M8V5</accession>
<keyword evidence="1" id="KW-0472">Membrane</keyword>
<dbReference type="EMBL" id="JAAXPG010000002">
    <property type="protein sequence ID" value="NKY96777.1"/>
    <property type="molecule type" value="Genomic_DNA"/>
</dbReference>
<keyword evidence="1" id="KW-1133">Transmembrane helix</keyword>
<evidence type="ECO:0000313" key="3">
    <source>
        <dbReference type="Proteomes" id="UP000553209"/>
    </source>
</evidence>
<keyword evidence="1" id="KW-0812">Transmembrane</keyword>
<reference evidence="2 3" key="1">
    <citation type="submission" date="2020-04" db="EMBL/GenBank/DDBJ databases">
        <title>MicrobeNet Type strains.</title>
        <authorList>
            <person name="Nicholson A.C."/>
        </authorList>
    </citation>
    <scope>NUCLEOTIDE SEQUENCE [LARGE SCALE GENOMIC DNA]</scope>
    <source>
        <strain evidence="2 3">ATCC 23612</strain>
    </source>
</reference>
<dbReference type="Proteomes" id="UP000553209">
    <property type="component" value="Unassembled WGS sequence"/>
</dbReference>
<feature type="transmembrane region" description="Helical" evidence="1">
    <location>
        <begin position="40"/>
        <end position="60"/>
    </location>
</feature>
<comment type="caution">
    <text evidence="2">The sequence shown here is derived from an EMBL/GenBank/DDBJ whole genome shotgun (WGS) entry which is preliminary data.</text>
</comment>
<dbReference type="RefSeq" id="WP_061081263.1">
    <property type="nucleotide sequence ID" value="NZ_JAAXPG010000002.1"/>
</dbReference>
<organism evidence="2 3">
    <name type="scientific">Nocardiopsis alborubida</name>
    <dbReference type="NCBI Taxonomy" id="146802"/>
    <lineage>
        <taxon>Bacteria</taxon>
        <taxon>Bacillati</taxon>
        <taxon>Actinomycetota</taxon>
        <taxon>Actinomycetes</taxon>
        <taxon>Streptosporangiales</taxon>
        <taxon>Nocardiopsidaceae</taxon>
        <taxon>Nocardiopsis</taxon>
    </lineage>
</organism>
<feature type="transmembrane region" description="Helical" evidence="1">
    <location>
        <begin position="66"/>
        <end position="84"/>
    </location>
</feature>
<keyword evidence="3" id="KW-1185">Reference proteome</keyword>
<protein>
    <submittedName>
        <fullName evidence="2">Uncharacterized protein</fullName>
    </submittedName>
</protein>
<evidence type="ECO:0000313" key="2">
    <source>
        <dbReference type="EMBL" id="NKY96777.1"/>
    </source>
</evidence>
<dbReference type="AlphaFoldDB" id="A0A7X6M8V5"/>
<sequence>MPEVKSAYKVPVSLARGLPDHEIGLGGKSWQMRPMPIKQIGFFLGGIIVVAWCATSTFIADSGAKFIALFVLWSLVFVLYMGQLTKTKELRIMTVPPLLAYLPKSARQVFTRRNSNPSGFYSIVGIEWIDVDGRIHYSDGGQGQVYLVVGSASYLLFDEDRVGILKRNDDFWKKVETTCEHVFITTKEPQRIYHQMANLERRNQALEVRDPDLIELQNEQYDILTQHVGGKFASIHQYLLLKGKSEDALRRGHTILQAEVENSDLMIKEATMLDREEAQSMLRVFYSGIDDQLAPAAT</sequence>
<name>A0A7X6M8V5_9ACTN</name>
<gene>
    <name evidence="2" type="ORF">HGB44_03670</name>
</gene>
<evidence type="ECO:0000256" key="1">
    <source>
        <dbReference type="SAM" id="Phobius"/>
    </source>
</evidence>